<dbReference type="PANTHER" id="PTHR33050">
    <property type="entry name" value="REVERSE TRANSCRIPTASE DOMAIN-CONTAINING PROTEIN"/>
    <property type="match status" value="1"/>
</dbReference>
<dbReference type="InterPro" id="IPR052055">
    <property type="entry name" value="Hepadnavirus_pol/RT"/>
</dbReference>
<dbReference type="InterPro" id="IPR043502">
    <property type="entry name" value="DNA/RNA_pol_sf"/>
</dbReference>
<name>A0A8B6C0I0_MYTGA</name>
<dbReference type="Gene3D" id="3.30.70.270">
    <property type="match status" value="1"/>
</dbReference>
<comment type="caution">
    <text evidence="2">The sequence shown here is derived from an EMBL/GenBank/DDBJ whole genome shotgun (WGS) entry which is preliminary data.</text>
</comment>
<dbReference type="PANTHER" id="PTHR33050:SF7">
    <property type="entry name" value="RIBONUCLEASE H"/>
    <property type="match status" value="1"/>
</dbReference>
<organism evidence="2 3">
    <name type="scientific">Mytilus galloprovincialis</name>
    <name type="common">Mediterranean mussel</name>
    <dbReference type="NCBI Taxonomy" id="29158"/>
    <lineage>
        <taxon>Eukaryota</taxon>
        <taxon>Metazoa</taxon>
        <taxon>Spiralia</taxon>
        <taxon>Lophotrochozoa</taxon>
        <taxon>Mollusca</taxon>
        <taxon>Bivalvia</taxon>
        <taxon>Autobranchia</taxon>
        <taxon>Pteriomorphia</taxon>
        <taxon>Mytilida</taxon>
        <taxon>Mytiloidea</taxon>
        <taxon>Mytilidae</taxon>
        <taxon>Mytilinae</taxon>
        <taxon>Mytilus</taxon>
    </lineage>
</organism>
<dbReference type="Proteomes" id="UP000596742">
    <property type="component" value="Unassembled WGS sequence"/>
</dbReference>
<protein>
    <recommendedName>
        <fullName evidence="1">Reverse transcriptase domain-containing protein</fullName>
    </recommendedName>
</protein>
<dbReference type="InterPro" id="IPR000477">
    <property type="entry name" value="RT_dom"/>
</dbReference>
<keyword evidence="3" id="KW-1185">Reference proteome</keyword>
<evidence type="ECO:0000259" key="1">
    <source>
        <dbReference type="Pfam" id="PF00078"/>
    </source>
</evidence>
<dbReference type="EMBL" id="UYJE01000908">
    <property type="protein sequence ID" value="VDH97548.1"/>
    <property type="molecule type" value="Genomic_DNA"/>
</dbReference>
<sequence>MVLVNKVKFEDVKVAKQYITNKSVGFLFDLKAGYHHIDIFAPHQKYLGFSWKFEGVEKYYVFTVLPFGLKSSGYVFTKVLRPLVAHWRRKGIKIVVYLDDGLGLADDSEVCKLHADIVKSDLIMSGFVPNREKSIWSPSYSLKWLGLYGFTKMCVANSRVPKYWICKNA</sequence>
<accession>A0A8B6C0I0</accession>
<reference evidence="2" key="1">
    <citation type="submission" date="2018-11" db="EMBL/GenBank/DDBJ databases">
        <authorList>
            <person name="Alioto T."/>
            <person name="Alioto T."/>
        </authorList>
    </citation>
    <scope>NUCLEOTIDE SEQUENCE</scope>
</reference>
<feature type="domain" description="Reverse transcriptase" evidence="1">
    <location>
        <begin position="20"/>
        <end position="147"/>
    </location>
</feature>
<dbReference type="SUPFAM" id="SSF56672">
    <property type="entry name" value="DNA/RNA polymerases"/>
    <property type="match status" value="1"/>
</dbReference>
<proteinExistence type="predicted"/>
<dbReference type="OrthoDB" id="6083831at2759"/>
<dbReference type="InterPro" id="IPR043128">
    <property type="entry name" value="Rev_trsase/Diguanyl_cyclase"/>
</dbReference>
<dbReference type="AlphaFoldDB" id="A0A8B6C0I0"/>
<dbReference type="Pfam" id="PF00078">
    <property type="entry name" value="RVT_1"/>
    <property type="match status" value="1"/>
</dbReference>
<evidence type="ECO:0000313" key="2">
    <source>
        <dbReference type="EMBL" id="VDH97548.1"/>
    </source>
</evidence>
<evidence type="ECO:0000313" key="3">
    <source>
        <dbReference type="Proteomes" id="UP000596742"/>
    </source>
</evidence>
<dbReference type="CDD" id="cd03714">
    <property type="entry name" value="RT_DIRS1"/>
    <property type="match status" value="1"/>
</dbReference>
<gene>
    <name evidence="2" type="ORF">MGAL_10B053552</name>
</gene>